<keyword evidence="7" id="KW-0472">Membrane</keyword>
<dbReference type="GO" id="GO:0046872">
    <property type="term" value="F:metal ion binding"/>
    <property type="evidence" value="ECO:0007669"/>
    <property type="project" value="UniProtKB-KW"/>
</dbReference>
<dbReference type="EMBL" id="JAQQAL010000010">
    <property type="protein sequence ID" value="MDC7225966.1"/>
    <property type="molecule type" value="Genomic_DNA"/>
</dbReference>
<organism evidence="9 10">
    <name type="scientific">Candidatus Thalassospirochaeta sargassi</name>
    <dbReference type="NCBI Taxonomy" id="3119039"/>
    <lineage>
        <taxon>Bacteria</taxon>
        <taxon>Pseudomonadati</taxon>
        <taxon>Spirochaetota</taxon>
        <taxon>Spirochaetia</taxon>
        <taxon>Spirochaetales</taxon>
        <taxon>Spirochaetaceae</taxon>
        <taxon>Candidatus Thalassospirochaeta</taxon>
    </lineage>
</organism>
<evidence type="ECO:0000313" key="9">
    <source>
        <dbReference type="EMBL" id="MDC7225966.1"/>
    </source>
</evidence>
<keyword evidence="7" id="KW-1133">Transmembrane helix</keyword>
<dbReference type="Proteomes" id="UP001221217">
    <property type="component" value="Unassembled WGS sequence"/>
</dbReference>
<reference evidence="9 10" key="1">
    <citation type="submission" date="2022-12" db="EMBL/GenBank/DDBJ databases">
        <title>Metagenome assembled genome from gulf of manar.</title>
        <authorList>
            <person name="Kohli P."/>
            <person name="Pk S."/>
            <person name="Venkata Ramana C."/>
            <person name="Sasikala C."/>
        </authorList>
    </citation>
    <scope>NUCLEOTIDE SEQUENCE [LARGE SCALE GENOMIC DNA]</scope>
    <source>
        <strain evidence="9">JB008</strain>
    </source>
</reference>
<feature type="domain" description="4Fe-4S ferredoxin-type" evidence="8">
    <location>
        <begin position="317"/>
        <end position="345"/>
    </location>
</feature>
<dbReference type="PROSITE" id="PS51379">
    <property type="entry name" value="4FE4S_FER_2"/>
    <property type="match status" value="2"/>
</dbReference>
<feature type="transmembrane region" description="Helical" evidence="7">
    <location>
        <begin position="7"/>
        <end position="30"/>
    </location>
</feature>
<keyword evidence="3" id="KW-0479">Metal-binding</keyword>
<dbReference type="GO" id="GO:0005886">
    <property type="term" value="C:plasma membrane"/>
    <property type="evidence" value="ECO:0007669"/>
    <property type="project" value="TreeGrafter"/>
</dbReference>
<dbReference type="Pfam" id="PF13237">
    <property type="entry name" value="Fer4_10"/>
    <property type="match status" value="1"/>
</dbReference>
<dbReference type="InterPro" id="IPR051684">
    <property type="entry name" value="Electron_Trans/Redox"/>
</dbReference>
<keyword evidence="5" id="KW-0408">Iron</keyword>
<keyword evidence="6" id="KW-0411">Iron-sulfur</keyword>
<sequence length="363" mass="39989">MKNIPLLALKLLLGIYIAFCLIIAALNYAVAPGASARTAEIISNIWHFYENEFKTGLILAASVLSLILIKKNERNVMRRKNYIGFLIAALAVHIIGPVITGTKELYFFSMPLPWSSFSIQVFNPSTSFHHSFTSHWGLSGIGALLVFVVIYNIVIFAGTLLFGRRLQCSQLCLFNGFASEVFSETFPLLGKKKKKAGSRLKTFFSIMRVILLAVAAFFTLTAALSAAGIITESNNSLLHSLESYKYLTTELLMAMFFWVVFTGRGYCHYCPAGTVLAFLSRAAGQKIRTDLTDCIECGRCSRACPMSIDVKSFAAEGKSVVDFNCVGCGHCVDVCPTATLGYSTRFLDYIKSRINNEEASQTP</sequence>
<evidence type="ECO:0000256" key="3">
    <source>
        <dbReference type="ARBA" id="ARBA00022723"/>
    </source>
</evidence>
<feature type="transmembrane region" description="Helical" evidence="7">
    <location>
        <begin position="209"/>
        <end position="231"/>
    </location>
</feature>
<gene>
    <name evidence="9" type="ORF">PQJ61_04295</name>
</gene>
<evidence type="ECO:0000256" key="5">
    <source>
        <dbReference type="ARBA" id="ARBA00023004"/>
    </source>
</evidence>
<accession>A0AAJ1IGT4</accession>
<dbReference type="PANTHER" id="PTHR30176:SF3">
    <property type="entry name" value="FERREDOXIN-TYPE PROTEIN NAPH"/>
    <property type="match status" value="1"/>
</dbReference>
<dbReference type="Gene3D" id="3.30.70.20">
    <property type="match status" value="1"/>
</dbReference>
<evidence type="ECO:0000256" key="7">
    <source>
        <dbReference type="SAM" id="Phobius"/>
    </source>
</evidence>
<comment type="caution">
    <text evidence="9">The sequence shown here is derived from an EMBL/GenBank/DDBJ whole genome shotgun (WGS) entry which is preliminary data.</text>
</comment>
<dbReference type="PROSITE" id="PS00198">
    <property type="entry name" value="4FE4S_FER_1"/>
    <property type="match status" value="2"/>
</dbReference>
<proteinExistence type="predicted"/>
<dbReference type="PANTHER" id="PTHR30176">
    <property type="entry name" value="FERREDOXIN-TYPE PROTEIN NAPH"/>
    <property type="match status" value="1"/>
</dbReference>
<feature type="transmembrane region" description="Helical" evidence="7">
    <location>
        <begin position="136"/>
        <end position="162"/>
    </location>
</feature>
<evidence type="ECO:0000259" key="8">
    <source>
        <dbReference type="PROSITE" id="PS51379"/>
    </source>
</evidence>
<dbReference type="SUPFAM" id="SSF54862">
    <property type="entry name" value="4Fe-4S ferredoxins"/>
    <property type="match status" value="1"/>
</dbReference>
<evidence type="ECO:0000256" key="2">
    <source>
        <dbReference type="ARBA" id="ARBA00022485"/>
    </source>
</evidence>
<keyword evidence="1" id="KW-0813">Transport</keyword>
<evidence type="ECO:0000256" key="4">
    <source>
        <dbReference type="ARBA" id="ARBA00022982"/>
    </source>
</evidence>
<protein>
    <submittedName>
        <fullName evidence="9">4Fe-4S dicluster domain-containing protein</fullName>
    </submittedName>
</protein>
<evidence type="ECO:0000313" key="10">
    <source>
        <dbReference type="Proteomes" id="UP001221217"/>
    </source>
</evidence>
<dbReference type="InterPro" id="IPR017896">
    <property type="entry name" value="4Fe4S_Fe-S-bd"/>
</dbReference>
<dbReference type="AlphaFoldDB" id="A0AAJ1IGT4"/>
<keyword evidence="2" id="KW-0004">4Fe-4S</keyword>
<keyword evidence="4" id="KW-0249">Electron transport</keyword>
<evidence type="ECO:0000256" key="1">
    <source>
        <dbReference type="ARBA" id="ARBA00022448"/>
    </source>
</evidence>
<feature type="transmembrane region" description="Helical" evidence="7">
    <location>
        <begin position="53"/>
        <end position="69"/>
    </location>
</feature>
<feature type="transmembrane region" description="Helical" evidence="7">
    <location>
        <begin position="81"/>
        <end position="100"/>
    </location>
</feature>
<dbReference type="GO" id="GO:0051539">
    <property type="term" value="F:4 iron, 4 sulfur cluster binding"/>
    <property type="evidence" value="ECO:0007669"/>
    <property type="project" value="UniProtKB-KW"/>
</dbReference>
<feature type="domain" description="4Fe-4S ferredoxin-type" evidence="8">
    <location>
        <begin position="285"/>
        <end position="313"/>
    </location>
</feature>
<dbReference type="InterPro" id="IPR017900">
    <property type="entry name" value="4Fe4S_Fe_S_CS"/>
</dbReference>
<keyword evidence="7" id="KW-0812">Transmembrane</keyword>
<feature type="transmembrane region" description="Helical" evidence="7">
    <location>
        <begin position="251"/>
        <end position="279"/>
    </location>
</feature>
<name>A0AAJ1IGT4_9SPIO</name>
<evidence type="ECO:0000256" key="6">
    <source>
        <dbReference type="ARBA" id="ARBA00023014"/>
    </source>
</evidence>